<comment type="caution">
    <text evidence="1">The sequence shown here is derived from an EMBL/GenBank/DDBJ whole genome shotgun (WGS) entry which is preliminary data.</text>
</comment>
<dbReference type="AlphaFoldDB" id="A0A1J5QHF6"/>
<accession>A0A1J5QHF6</accession>
<proteinExistence type="predicted"/>
<dbReference type="AntiFam" id="ANF00072">
    <property type="entry name" value="Shadow ORF (opposite TypA)"/>
</dbReference>
<dbReference type="AntiFam" id="ANF00225">
    <property type="entry name" value="Shadow ORF (opposite tuf)"/>
</dbReference>
<protein>
    <recommendedName>
        <fullName evidence="2">NAD-specific glutamate dehydrogenase</fullName>
    </recommendedName>
</protein>
<sequence>MGVGLDRTGLAQHLAALDVFALGAAQQDAHVVAGLALVEQLAEHFHAGAGGLLGRTDADDLDFFADLDDAALDPPGHHGAAPGDREHVFDGHEEGAVHRALGGRNVGVQRLGQLENGLLTEFAFVAFERQLGRSLDDGGVVAGKVVLGEQFAHFHLHQLEQLGVIDHVALVEEDDDVGHAHLTREQNVLAGLRHRAVGGRHHQNGAVHLRRAGDHVLHIVGVAGAVDVGVVPVGGLVFDVRGVDRDAARLLFGRRIDLVVGLGFAPELRRQHRGNGRRQRGLAMINVTNRPHVHVRLGPLKFALRHD</sequence>
<evidence type="ECO:0008006" key="2">
    <source>
        <dbReference type="Google" id="ProtNLM"/>
    </source>
</evidence>
<reference evidence="1" key="1">
    <citation type="submission" date="2016-10" db="EMBL/GenBank/DDBJ databases">
        <title>Sequence of Gallionella enrichment culture.</title>
        <authorList>
            <person name="Poehlein A."/>
            <person name="Muehling M."/>
            <person name="Daniel R."/>
        </authorList>
    </citation>
    <scope>NUCLEOTIDE SEQUENCE</scope>
</reference>
<name>A0A1J5QHF6_9ZZZZ</name>
<gene>
    <name evidence="1" type="ORF">GALL_413550</name>
</gene>
<dbReference type="EMBL" id="MLJW01001730">
    <property type="protein sequence ID" value="OIQ76955.1"/>
    <property type="molecule type" value="Genomic_DNA"/>
</dbReference>
<evidence type="ECO:0000313" key="1">
    <source>
        <dbReference type="EMBL" id="OIQ76955.1"/>
    </source>
</evidence>
<organism evidence="1">
    <name type="scientific">mine drainage metagenome</name>
    <dbReference type="NCBI Taxonomy" id="410659"/>
    <lineage>
        <taxon>unclassified sequences</taxon>
        <taxon>metagenomes</taxon>
        <taxon>ecological metagenomes</taxon>
    </lineage>
</organism>